<protein>
    <submittedName>
        <fullName evidence="1">Uncharacterized protein</fullName>
    </submittedName>
</protein>
<proteinExistence type="predicted"/>
<comment type="caution">
    <text evidence="1">The sequence shown here is derived from an EMBL/GenBank/DDBJ whole genome shotgun (WGS) entry which is preliminary data.</text>
</comment>
<name>A0A502F3Z6_9FLAO</name>
<reference evidence="1 2" key="1">
    <citation type="journal article" date="2019" name="Environ. Microbiol.">
        <title>Species interactions and distinct microbial communities in high Arctic permafrost affected cryosols are associated with the CH4 and CO2 gas fluxes.</title>
        <authorList>
            <person name="Altshuler I."/>
            <person name="Hamel J."/>
            <person name="Turney S."/>
            <person name="Magnuson E."/>
            <person name="Levesque R."/>
            <person name="Greer C."/>
            <person name="Whyte L.G."/>
        </authorList>
    </citation>
    <scope>NUCLEOTIDE SEQUENCE [LARGE SCALE GENOMIC DNA]</scope>
    <source>
        <strain evidence="1 2">42</strain>
    </source>
</reference>
<evidence type="ECO:0000313" key="2">
    <source>
        <dbReference type="Proteomes" id="UP000319700"/>
    </source>
</evidence>
<keyword evidence="2" id="KW-1185">Reference proteome</keyword>
<dbReference type="EMBL" id="RCZH01000002">
    <property type="protein sequence ID" value="TPG44577.1"/>
    <property type="molecule type" value="Genomic_DNA"/>
</dbReference>
<gene>
    <name evidence="1" type="ORF">EAH81_03640</name>
</gene>
<dbReference type="Proteomes" id="UP000319700">
    <property type="component" value="Unassembled WGS sequence"/>
</dbReference>
<accession>A0A502F3Z6</accession>
<dbReference type="AlphaFoldDB" id="A0A502F3Z6"/>
<evidence type="ECO:0000313" key="1">
    <source>
        <dbReference type="EMBL" id="TPG44577.1"/>
    </source>
</evidence>
<organism evidence="1 2">
    <name type="scientific">Flavobacterium pectinovorum</name>
    <dbReference type="NCBI Taxonomy" id="29533"/>
    <lineage>
        <taxon>Bacteria</taxon>
        <taxon>Pseudomonadati</taxon>
        <taxon>Bacteroidota</taxon>
        <taxon>Flavobacteriia</taxon>
        <taxon>Flavobacteriales</taxon>
        <taxon>Flavobacteriaceae</taxon>
        <taxon>Flavobacterium</taxon>
    </lineage>
</organism>
<sequence length="60" mass="6714">MAHGLNGFAQFFFTQILQIVADFLIIRCAQISKICVKNFIGFSINIKSVLTCNPPNPWAI</sequence>